<organism evidence="1 2">
    <name type="scientific">Pseudomonas fontis</name>
    <dbReference type="NCBI Taxonomy" id="2942633"/>
    <lineage>
        <taxon>Bacteria</taxon>
        <taxon>Pseudomonadati</taxon>
        <taxon>Pseudomonadota</taxon>
        <taxon>Gammaproteobacteria</taxon>
        <taxon>Pseudomonadales</taxon>
        <taxon>Pseudomonadaceae</taxon>
        <taxon>Pseudomonas</taxon>
    </lineage>
</organism>
<gene>
    <name evidence="1" type="ORF">M5G11_23090</name>
</gene>
<sequence>MQVVSYGAGTNSTAMLIEMVKRGEQVDLITFADTGGEVAETYRYIALFSEWLVGMGYPAITWVKKGGSDETLEQVCLRLKQLPSVAYGFKTCSQRFKIEPQNTFMNNHPDALNTWKSGEKVVKCIGYDADEPHRAKAFDDKKYLLRYPLLEWDMGRDECISTIKAAGLPLPGKSSCFFCPNRKAPEILALPEELKLRCLDMEANAELTSIKGLGRRWSWTDLIRSDRAQLRLFDTPPDIPCGCYDGA</sequence>
<name>A0ABT5NZ28_9PSED</name>
<evidence type="ECO:0000313" key="1">
    <source>
        <dbReference type="EMBL" id="MDD0993415.1"/>
    </source>
</evidence>
<accession>A0ABT5NZ28</accession>
<dbReference type="Gene3D" id="3.40.50.620">
    <property type="entry name" value="HUPs"/>
    <property type="match status" value="1"/>
</dbReference>
<comment type="caution">
    <text evidence="1">The sequence shown here is derived from an EMBL/GenBank/DDBJ whole genome shotgun (WGS) entry which is preliminary data.</text>
</comment>
<proteinExistence type="predicted"/>
<protein>
    <submittedName>
        <fullName evidence="1">Phosphoadenosine phosphosulfate reductase</fullName>
    </submittedName>
</protein>
<dbReference type="Proteomes" id="UP001148203">
    <property type="component" value="Unassembled WGS sequence"/>
</dbReference>
<dbReference type="EMBL" id="JAMDGY010000090">
    <property type="protein sequence ID" value="MDD0993415.1"/>
    <property type="molecule type" value="Genomic_DNA"/>
</dbReference>
<keyword evidence="2" id="KW-1185">Reference proteome</keyword>
<dbReference type="RefSeq" id="WP_273913126.1">
    <property type="nucleotide sequence ID" value="NZ_JAMDGX010000075.1"/>
</dbReference>
<dbReference type="SUPFAM" id="SSF52402">
    <property type="entry name" value="Adenine nucleotide alpha hydrolases-like"/>
    <property type="match status" value="1"/>
</dbReference>
<reference evidence="1 2" key="1">
    <citation type="submission" date="2022-05" db="EMBL/GenBank/DDBJ databases">
        <title>Novel Pseudomonas spp. Isolated from a Rainbow Trout Aquaculture Facility.</title>
        <authorList>
            <person name="Testerman T."/>
            <person name="Graf J."/>
        </authorList>
    </citation>
    <scope>NUCLEOTIDE SEQUENCE [LARGE SCALE GENOMIC DNA]</scope>
    <source>
        <strain evidence="1 2">ID681</strain>
    </source>
</reference>
<dbReference type="InterPro" id="IPR014729">
    <property type="entry name" value="Rossmann-like_a/b/a_fold"/>
</dbReference>
<evidence type="ECO:0000313" key="2">
    <source>
        <dbReference type="Proteomes" id="UP001148203"/>
    </source>
</evidence>